<evidence type="ECO:0000256" key="3">
    <source>
        <dbReference type="ARBA" id="ARBA00022475"/>
    </source>
</evidence>
<dbReference type="HAMAP" id="MF_00422">
    <property type="entry name" value="SecE"/>
    <property type="match status" value="1"/>
</dbReference>
<dbReference type="OrthoDB" id="9812738at2"/>
<keyword evidence="2 9" id="KW-0813">Transport</keyword>
<comment type="subunit">
    <text evidence="9">Component of the Sec protein translocase complex. Heterotrimer consisting of SecY, SecE and SecG subunits. The heterotrimers can form oligomers, although 1 heterotrimer is thought to be able to translocate proteins. Interacts with the ribosome. Interacts with SecDF, and other proteins may be involved. Interacts with SecA.</text>
</comment>
<dbReference type="PROSITE" id="PS01067">
    <property type="entry name" value="SECE_SEC61G"/>
    <property type="match status" value="1"/>
</dbReference>
<keyword evidence="8 9" id="KW-0472">Membrane</keyword>
<keyword evidence="5 9" id="KW-0653">Protein transport</keyword>
<dbReference type="NCBIfam" id="TIGR00964">
    <property type="entry name" value="secE_bact"/>
    <property type="match status" value="1"/>
</dbReference>
<keyword evidence="11" id="KW-1185">Reference proteome</keyword>
<evidence type="ECO:0000256" key="9">
    <source>
        <dbReference type="HAMAP-Rule" id="MF_00422"/>
    </source>
</evidence>
<name>A0A2A4B1G9_9SPHN</name>
<sequence>MDCTDFPEGNGQQAHARLAADQSRISEVAKTSPSEFIRQVRAETAKVVWPTRRETVMTAVMVVIMTSLLAIFFLGVDTFFDTLVKFLLSLAQKG</sequence>
<dbReference type="InterPro" id="IPR005807">
    <property type="entry name" value="SecE_bac"/>
</dbReference>
<dbReference type="GO" id="GO:0005886">
    <property type="term" value="C:plasma membrane"/>
    <property type="evidence" value="ECO:0007669"/>
    <property type="project" value="UniProtKB-SubCell"/>
</dbReference>
<evidence type="ECO:0000313" key="10">
    <source>
        <dbReference type="EMBL" id="PCD01639.1"/>
    </source>
</evidence>
<evidence type="ECO:0000256" key="6">
    <source>
        <dbReference type="ARBA" id="ARBA00022989"/>
    </source>
</evidence>
<evidence type="ECO:0000256" key="7">
    <source>
        <dbReference type="ARBA" id="ARBA00023010"/>
    </source>
</evidence>
<proteinExistence type="inferred from homology"/>
<evidence type="ECO:0000256" key="4">
    <source>
        <dbReference type="ARBA" id="ARBA00022692"/>
    </source>
</evidence>
<dbReference type="Proteomes" id="UP000218366">
    <property type="component" value="Unassembled WGS sequence"/>
</dbReference>
<dbReference type="Gene3D" id="1.20.5.1030">
    <property type="entry name" value="Preprotein translocase secy subunit"/>
    <property type="match status" value="1"/>
</dbReference>
<dbReference type="AlphaFoldDB" id="A0A2A4B1G9"/>
<organism evidence="10 11">
    <name type="scientific">Sphingomonas spermidinifaciens</name>
    <dbReference type="NCBI Taxonomy" id="1141889"/>
    <lineage>
        <taxon>Bacteria</taxon>
        <taxon>Pseudomonadati</taxon>
        <taxon>Pseudomonadota</taxon>
        <taxon>Alphaproteobacteria</taxon>
        <taxon>Sphingomonadales</taxon>
        <taxon>Sphingomonadaceae</taxon>
        <taxon>Sphingomonas</taxon>
    </lineage>
</organism>
<reference evidence="10 11" key="1">
    <citation type="submission" date="2017-09" db="EMBL/GenBank/DDBJ databases">
        <title>Sphingomonas spermidinifaciens 9NM-10, whole genome shotgun sequence.</title>
        <authorList>
            <person name="Feng G."/>
            <person name="Zhu H."/>
        </authorList>
    </citation>
    <scope>NUCLEOTIDE SEQUENCE [LARGE SCALE GENOMIC DNA]</scope>
    <source>
        <strain evidence="10 11">9NM-10</strain>
    </source>
</reference>
<dbReference type="GO" id="GO:0009306">
    <property type="term" value="P:protein secretion"/>
    <property type="evidence" value="ECO:0007669"/>
    <property type="project" value="UniProtKB-UniRule"/>
</dbReference>
<dbReference type="GO" id="GO:0006605">
    <property type="term" value="P:protein targeting"/>
    <property type="evidence" value="ECO:0007669"/>
    <property type="project" value="UniProtKB-UniRule"/>
</dbReference>
<comment type="subcellular location">
    <subcellularLocation>
        <location evidence="9">Cell membrane</location>
        <topology evidence="9">Single-pass membrane protein</topology>
    </subcellularLocation>
    <subcellularLocation>
        <location evidence="1">Membrane</location>
    </subcellularLocation>
</comment>
<accession>A0A2A4B1G9</accession>
<dbReference type="PRINTS" id="PR01650">
    <property type="entry name" value="SECETRNLCASE"/>
</dbReference>
<comment type="function">
    <text evidence="9">Essential subunit of the Sec protein translocation channel SecYEG. Clamps together the 2 halves of SecY. May contact the channel plug during translocation.</text>
</comment>
<evidence type="ECO:0000256" key="1">
    <source>
        <dbReference type="ARBA" id="ARBA00004370"/>
    </source>
</evidence>
<dbReference type="EMBL" id="NWMW01000003">
    <property type="protein sequence ID" value="PCD01639.1"/>
    <property type="molecule type" value="Genomic_DNA"/>
</dbReference>
<protein>
    <recommendedName>
        <fullName evidence="9">Protein translocase subunit SecE</fullName>
    </recommendedName>
</protein>
<keyword evidence="3 9" id="KW-1003">Cell membrane</keyword>
<keyword evidence="4 9" id="KW-0812">Transmembrane</keyword>
<keyword evidence="6 9" id="KW-1133">Transmembrane helix</keyword>
<comment type="caution">
    <text evidence="10">The sequence shown here is derived from an EMBL/GenBank/DDBJ whole genome shotgun (WGS) entry which is preliminary data.</text>
</comment>
<dbReference type="GO" id="GO:0043952">
    <property type="term" value="P:protein transport by the Sec complex"/>
    <property type="evidence" value="ECO:0007669"/>
    <property type="project" value="UniProtKB-UniRule"/>
</dbReference>
<gene>
    <name evidence="9" type="primary">secE</name>
    <name evidence="10" type="ORF">COC42_16075</name>
</gene>
<comment type="similarity">
    <text evidence="9">Belongs to the SecE/SEC61-gamma family.</text>
</comment>
<dbReference type="GO" id="GO:0008320">
    <property type="term" value="F:protein transmembrane transporter activity"/>
    <property type="evidence" value="ECO:0007669"/>
    <property type="project" value="UniProtKB-UniRule"/>
</dbReference>
<keyword evidence="7 9" id="KW-0811">Translocation</keyword>
<dbReference type="Pfam" id="PF00584">
    <property type="entry name" value="SecE"/>
    <property type="match status" value="1"/>
</dbReference>
<dbReference type="PANTHER" id="PTHR33910">
    <property type="entry name" value="PROTEIN TRANSLOCASE SUBUNIT SECE"/>
    <property type="match status" value="1"/>
</dbReference>
<evidence type="ECO:0000256" key="8">
    <source>
        <dbReference type="ARBA" id="ARBA00023136"/>
    </source>
</evidence>
<dbReference type="InterPro" id="IPR001901">
    <property type="entry name" value="Translocase_SecE/Sec61-g"/>
</dbReference>
<evidence type="ECO:0000313" key="11">
    <source>
        <dbReference type="Proteomes" id="UP000218366"/>
    </source>
</evidence>
<evidence type="ECO:0000256" key="5">
    <source>
        <dbReference type="ARBA" id="ARBA00022927"/>
    </source>
</evidence>
<feature type="transmembrane region" description="Helical" evidence="9">
    <location>
        <begin position="56"/>
        <end position="76"/>
    </location>
</feature>
<dbReference type="InterPro" id="IPR038379">
    <property type="entry name" value="SecE_sf"/>
</dbReference>
<dbReference type="GO" id="GO:0065002">
    <property type="term" value="P:intracellular protein transmembrane transport"/>
    <property type="evidence" value="ECO:0007669"/>
    <property type="project" value="UniProtKB-UniRule"/>
</dbReference>
<evidence type="ECO:0000256" key="2">
    <source>
        <dbReference type="ARBA" id="ARBA00022448"/>
    </source>
</evidence>
<dbReference type="PANTHER" id="PTHR33910:SF1">
    <property type="entry name" value="PROTEIN TRANSLOCASE SUBUNIT SECE"/>
    <property type="match status" value="1"/>
</dbReference>